<dbReference type="InterPro" id="IPR015939">
    <property type="entry name" value="Fum_Rdtase/Succ_DH_flav-like_C"/>
</dbReference>
<reference evidence="15 16" key="1">
    <citation type="submission" date="2022-01" db="EMBL/GenBank/DDBJ databases">
        <title>Alkalihalobacillus sp. EGI L200015, a novel bacterium isolated from a salt lake sediment.</title>
        <authorList>
            <person name="Gao L."/>
            <person name="Fang B.-Z."/>
            <person name="Li W.-J."/>
        </authorList>
    </citation>
    <scope>NUCLEOTIDE SEQUENCE [LARGE SCALE GENOMIC DNA]</scope>
    <source>
        <strain evidence="15 16">KCTC 12718</strain>
    </source>
</reference>
<organism evidence="15 16">
    <name type="scientific">Pseudalkalibacillus berkeleyi</name>
    <dbReference type="NCBI Taxonomy" id="1069813"/>
    <lineage>
        <taxon>Bacteria</taxon>
        <taxon>Bacillati</taxon>
        <taxon>Bacillota</taxon>
        <taxon>Bacilli</taxon>
        <taxon>Bacillales</taxon>
        <taxon>Fictibacillaceae</taxon>
        <taxon>Pseudalkalibacillus</taxon>
    </lineage>
</organism>
<proteinExistence type="inferred from homology"/>
<dbReference type="Proteomes" id="UP001649381">
    <property type="component" value="Unassembled WGS sequence"/>
</dbReference>
<dbReference type="PANTHER" id="PTHR42716:SF2">
    <property type="entry name" value="L-ASPARTATE OXIDASE, CHLOROPLASTIC"/>
    <property type="match status" value="1"/>
</dbReference>
<evidence type="ECO:0000256" key="6">
    <source>
        <dbReference type="ARBA" id="ARBA00022630"/>
    </source>
</evidence>
<dbReference type="InterPro" id="IPR037099">
    <property type="entry name" value="Fum_R/Succ_DH_flav-like_C_sf"/>
</dbReference>
<evidence type="ECO:0000256" key="2">
    <source>
        <dbReference type="ARBA" id="ARBA00004950"/>
    </source>
</evidence>
<dbReference type="InterPro" id="IPR036188">
    <property type="entry name" value="FAD/NAD-bd_sf"/>
</dbReference>
<evidence type="ECO:0000313" key="15">
    <source>
        <dbReference type="EMBL" id="MCF6136379.1"/>
    </source>
</evidence>
<accession>A0ABS9GXM4</accession>
<dbReference type="Pfam" id="PF02910">
    <property type="entry name" value="Succ_DH_flav_C"/>
    <property type="match status" value="1"/>
</dbReference>
<keyword evidence="16" id="KW-1185">Reference proteome</keyword>
<comment type="subcellular location">
    <subcellularLocation>
        <location evidence="12">Cytoplasm</location>
    </subcellularLocation>
</comment>
<feature type="domain" description="FAD-dependent oxidoreductase 2 FAD-binding" evidence="13">
    <location>
        <begin position="7"/>
        <end position="372"/>
    </location>
</feature>
<keyword evidence="9 12" id="KW-0560">Oxidoreductase</keyword>
<comment type="pathway">
    <text evidence="2 12">Cofactor biosynthesis; NAD(+) biosynthesis; iminoaspartate from L-aspartate (oxidase route): step 1/1.</text>
</comment>
<dbReference type="Gene3D" id="1.20.58.100">
    <property type="entry name" value="Fumarate reductase/succinate dehydrogenase flavoprotein-like, C-terminal domain"/>
    <property type="match status" value="1"/>
</dbReference>
<dbReference type="PANTHER" id="PTHR42716">
    <property type="entry name" value="L-ASPARTATE OXIDASE"/>
    <property type="match status" value="1"/>
</dbReference>
<dbReference type="GO" id="GO:0008734">
    <property type="term" value="F:L-aspartate oxidase activity"/>
    <property type="evidence" value="ECO:0007669"/>
    <property type="project" value="UniProtKB-EC"/>
</dbReference>
<dbReference type="InterPro" id="IPR005288">
    <property type="entry name" value="NadB"/>
</dbReference>
<evidence type="ECO:0000313" key="16">
    <source>
        <dbReference type="Proteomes" id="UP001649381"/>
    </source>
</evidence>
<name>A0ABS9GXM4_9BACL</name>
<dbReference type="EMBL" id="JAKIJS010000001">
    <property type="protein sequence ID" value="MCF6136379.1"/>
    <property type="molecule type" value="Genomic_DNA"/>
</dbReference>
<evidence type="ECO:0000256" key="1">
    <source>
        <dbReference type="ARBA" id="ARBA00001974"/>
    </source>
</evidence>
<gene>
    <name evidence="15" type="primary">nadB</name>
    <name evidence="15" type="ORF">L2716_01470</name>
</gene>
<comment type="similarity">
    <text evidence="3 12">Belongs to the FAD-dependent oxidoreductase 2 family. NadB subfamily.</text>
</comment>
<evidence type="ECO:0000256" key="9">
    <source>
        <dbReference type="ARBA" id="ARBA00023002"/>
    </source>
</evidence>
<protein>
    <recommendedName>
        <fullName evidence="5 11">L-aspartate oxidase</fullName>
        <ecNumber evidence="4 11">1.4.3.16</ecNumber>
    </recommendedName>
</protein>
<evidence type="ECO:0000256" key="12">
    <source>
        <dbReference type="RuleBase" id="RU362049"/>
    </source>
</evidence>
<evidence type="ECO:0000259" key="14">
    <source>
        <dbReference type="Pfam" id="PF02910"/>
    </source>
</evidence>
<dbReference type="Gene3D" id="3.90.700.10">
    <property type="entry name" value="Succinate dehydrogenase/fumarate reductase flavoprotein, catalytic domain"/>
    <property type="match status" value="1"/>
</dbReference>
<evidence type="ECO:0000256" key="11">
    <source>
        <dbReference type="NCBIfam" id="TIGR00551"/>
    </source>
</evidence>
<dbReference type="EC" id="1.4.3.16" evidence="4 11"/>
<evidence type="ECO:0000256" key="10">
    <source>
        <dbReference type="ARBA" id="ARBA00048305"/>
    </source>
</evidence>
<evidence type="ECO:0000256" key="3">
    <source>
        <dbReference type="ARBA" id="ARBA00008562"/>
    </source>
</evidence>
<sequence length="517" mass="57064">MKTQSTDVLVIGSGLAGLMTAELLSTDKNVMIFTKGKLEDSNSYLAQGGIASTIHSEDRWYDHFIDTLQAGCFHNNQDATERLVKNGPPMIRILEHLGVEFDRNEDGTYQFGNEGAHHRARILHINGDSTGKHLIHTIKQRIMQKNLVVEGETAVQLIMKDHKCLGVWTVNAAGEMTATYAPTVILATGGMSGIYPVNSNATTITGDGIALAYEAGAALSDLEFVQFHPTLLDIEGLKAGLVTEAVRGAGGKLIDQNGLQLMKHEHPLMDLAPRDIVSRVLYRSRQQGKKTFLDIRHISDFKEKFPTVTELCKRNHVHLEKELIPVAPGAHFTMGGIDVDVHGRTTIPNLYAVGEVANTGVHGANRLASNSLLEGIVFAREIACTVLTDQNRSNHPTHIPWKGACVLKSAPAFEEIQQVMDQYVGIERNGIGLTKAVQWFQNHLDQQEFKENPSLQEIQSRHAILVGSLIATSALARTESRGSHYRTDYADSKIKWQQKRVKRRKGIYEQVESTTGS</sequence>
<dbReference type="Pfam" id="PF00890">
    <property type="entry name" value="FAD_binding_2"/>
    <property type="match status" value="1"/>
</dbReference>
<dbReference type="PRINTS" id="PR00368">
    <property type="entry name" value="FADPNR"/>
</dbReference>
<keyword evidence="8 12" id="KW-0274">FAD</keyword>
<keyword evidence="7 12" id="KW-0662">Pyridine nucleotide biosynthesis</keyword>
<dbReference type="NCBIfam" id="TIGR00551">
    <property type="entry name" value="nadB"/>
    <property type="match status" value="1"/>
</dbReference>
<dbReference type="RefSeq" id="WP_236330972.1">
    <property type="nucleotide sequence ID" value="NZ_JAKIJS010000001.1"/>
</dbReference>
<comment type="cofactor">
    <cofactor evidence="1 12">
        <name>FAD</name>
        <dbReference type="ChEBI" id="CHEBI:57692"/>
    </cofactor>
</comment>
<evidence type="ECO:0000256" key="4">
    <source>
        <dbReference type="ARBA" id="ARBA00012173"/>
    </source>
</evidence>
<comment type="catalytic activity">
    <reaction evidence="10">
        <text>L-aspartate + O2 = iminosuccinate + H2O2</text>
        <dbReference type="Rhea" id="RHEA:25876"/>
        <dbReference type="ChEBI" id="CHEBI:15379"/>
        <dbReference type="ChEBI" id="CHEBI:16240"/>
        <dbReference type="ChEBI" id="CHEBI:29991"/>
        <dbReference type="ChEBI" id="CHEBI:77875"/>
        <dbReference type="EC" id="1.4.3.16"/>
    </reaction>
    <physiologicalReaction direction="left-to-right" evidence="10">
        <dbReference type="Rhea" id="RHEA:25877"/>
    </physiologicalReaction>
</comment>
<evidence type="ECO:0000259" key="13">
    <source>
        <dbReference type="Pfam" id="PF00890"/>
    </source>
</evidence>
<comment type="caution">
    <text evidence="15">The sequence shown here is derived from an EMBL/GenBank/DDBJ whole genome shotgun (WGS) entry which is preliminary data.</text>
</comment>
<comment type="function">
    <text evidence="12">Catalyzes the oxidation of L-aspartate to iminoaspartate.</text>
</comment>
<keyword evidence="6 12" id="KW-0285">Flavoprotein</keyword>
<dbReference type="InterPro" id="IPR027477">
    <property type="entry name" value="Succ_DH/fumarate_Rdtase_cat_sf"/>
</dbReference>
<dbReference type="NCBIfam" id="NF005978">
    <property type="entry name" value="PRK08071.1"/>
    <property type="match status" value="1"/>
</dbReference>
<dbReference type="InterPro" id="IPR003953">
    <property type="entry name" value="FAD-dep_OxRdtase_2_FAD-bd"/>
</dbReference>
<dbReference type="SUPFAM" id="SSF56425">
    <property type="entry name" value="Succinate dehydrogenase/fumarate reductase flavoprotein, catalytic domain"/>
    <property type="match status" value="1"/>
</dbReference>
<evidence type="ECO:0000256" key="8">
    <source>
        <dbReference type="ARBA" id="ARBA00022827"/>
    </source>
</evidence>
<feature type="domain" description="Fumarate reductase/succinate dehydrogenase flavoprotein-like C-terminal" evidence="14">
    <location>
        <begin position="414"/>
        <end position="491"/>
    </location>
</feature>
<dbReference type="SUPFAM" id="SSF46977">
    <property type="entry name" value="Succinate dehydrogenase/fumarate reductase flavoprotein C-terminal domain"/>
    <property type="match status" value="1"/>
</dbReference>
<evidence type="ECO:0000256" key="7">
    <source>
        <dbReference type="ARBA" id="ARBA00022642"/>
    </source>
</evidence>
<dbReference type="Gene3D" id="3.50.50.60">
    <property type="entry name" value="FAD/NAD(P)-binding domain"/>
    <property type="match status" value="1"/>
</dbReference>
<evidence type="ECO:0000256" key="5">
    <source>
        <dbReference type="ARBA" id="ARBA00021901"/>
    </source>
</evidence>
<dbReference type="SUPFAM" id="SSF51905">
    <property type="entry name" value="FAD/NAD(P)-binding domain"/>
    <property type="match status" value="1"/>
</dbReference>
<dbReference type="PIRSF" id="PIRSF000171">
    <property type="entry name" value="SDHA_APRA_LASPO"/>
    <property type="match status" value="1"/>
</dbReference>